<protein>
    <submittedName>
        <fullName evidence="1">Uncharacterized protein</fullName>
    </submittedName>
</protein>
<proteinExistence type="predicted"/>
<dbReference type="AlphaFoldDB" id="A0A371CVU0"/>
<sequence length="247" mass="27110">MRRGLLTCSQVEACAVCPRCLLHWGLERMREGSRIWCLLIPVVEIRQEWRSRDLTADTPSRYTNTARAARVLFKTSVMRCRTSSRGAKCESTYFRPSSSCCISCVRPLLSCSLAVLGSGQRLGTLDQTQLGTLRTAMHGWPHPQSGDMVQSLCGPCSAISLLCCVTDIAEERILEPWNRVSRSASRSLGRAWNGAPLGRVSGVLCGVEAVGPCGRDVVSHSSWPLHPEVVTSLPHRRPSPVATSKYT</sequence>
<dbReference type="EMBL" id="KZ857450">
    <property type="protein sequence ID" value="RDX44380.1"/>
    <property type="molecule type" value="Genomic_DNA"/>
</dbReference>
<evidence type="ECO:0000313" key="2">
    <source>
        <dbReference type="Proteomes" id="UP000256964"/>
    </source>
</evidence>
<evidence type="ECO:0000313" key="1">
    <source>
        <dbReference type="EMBL" id="RDX44380.1"/>
    </source>
</evidence>
<dbReference type="Proteomes" id="UP000256964">
    <property type="component" value="Unassembled WGS sequence"/>
</dbReference>
<accession>A0A371CVU0</accession>
<reference evidence="1 2" key="1">
    <citation type="journal article" date="2018" name="Biotechnol. Biofuels">
        <title>Integrative visual omics of the white-rot fungus Polyporus brumalis exposes the biotechnological potential of its oxidative enzymes for delignifying raw plant biomass.</title>
        <authorList>
            <person name="Miyauchi S."/>
            <person name="Rancon A."/>
            <person name="Drula E."/>
            <person name="Hage H."/>
            <person name="Chaduli D."/>
            <person name="Favel A."/>
            <person name="Grisel S."/>
            <person name="Henrissat B."/>
            <person name="Herpoel-Gimbert I."/>
            <person name="Ruiz-Duenas F.J."/>
            <person name="Chevret D."/>
            <person name="Hainaut M."/>
            <person name="Lin J."/>
            <person name="Wang M."/>
            <person name="Pangilinan J."/>
            <person name="Lipzen A."/>
            <person name="Lesage-Meessen L."/>
            <person name="Navarro D."/>
            <person name="Riley R."/>
            <person name="Grigoriev I.V."/>
            <person name="Zhou S."/>
            <person name="Raouche S."/>
            <person name="Rosso M.N."/>
        </authorList>
    </citation>
    <scope>NUCLEOTIDE SEQUENCE [LARGE SCALE GENOMIC DNA]</scope>
    <source>
        <strain evidence="1 2">BRFM 1820</strain>
    </source>
</reference>
<gene>
    <name evidence="1" type="ORF">OH76DRAFT_1097069</name>
</gene>
<keyword evidence="2" id="KW-1185">Reference proteome</keyword>
<organism evidence="1 2">
    <name type="scientific">Lentinus brumalis</name>
    <dbReference type="NCBI Taxonomy" id="2498619"/>
    <lineage>
        <taxon>Eukaryota</taxon>
        <taxon>Fungi</taxon>
        <taxon>Dikarya</taxon>
        <taxon>Basidiomycota</taxon>
        <taxon>Agaricomycotina</taxon>
        <taxon>Agaricomycetes</taxon>
        <taxon>Polyporales</taxon>
        <taxon>Polyporaceae</taxon>
        <taxon>Lentinus</taxon>
    </lineage>
</organism>
<name>A0A371CVU0_9APHY</name>